<accession>A0AAD7NXT0</accession>
<comment type="caution">
    <text evidence="1">The sequence shown here is derived from an EMBL/GenBank/DDBJ whole genome shotgun (WGS) entry which is preliminary data.</text>
</comment>
<dbReference type="AlphaFoldDB" id="A0AAD7NXT0"/>
<keyword evidence="2" id="KW-1185">Reference proteome</keyword>
<sequence length="248" mass="27269">MHSTILAVSAPHNNILSLEQTILLVCAQVTLPLWTPSLVKVGAVGYLLTPSGSFRTLFNATSDTDRDRPAGVPKLIGVSISKQKQNQTGTITKGMRMLDRLTSGPSNIKSTYAISAAGETAHLIAEKAEYHYFHSLDEPKKWFRANAEAILDAFPNRCLREELFLVFGTLNAQDHARFVNHGGGEGTFETQFHVHSSRKPGQPWGYFEPGSSQDTETIFKVSNVGAGLKTVILSRLRFQPDHKEPTGH</sequence>
<dbReference type="Proteomes" id="UP001215598">
    <property type="component" value="Unassembled WGS sequence"/>
</dbReference>
<reference evidence="1" key="1">
    <citation type="submission" date="2023-03" db="EMBL/GenBank/DDBJ databases">
        <title>Massive genome expansion in bonnet fungi (Mycena s.s.) driven by repeated elements and novel gene families across ecological guilds.</title>
        <authorList>
            <consortium name="Lawrence Berkeley National Laboratory"/>
            <person name="Harder C.B."/>
            <person name="Miyauchi S."/>
            <person name="Viragh M."/>
            <person name="Kuo A."/>
            <person name="Thoen E."/>
            <person name="Andreopoulos B."/>
            <person name="Lu D."/>
            <person name="Skrede I."/>
            <person name="Drula E."/>
            <person name="Henrissat B."/>
            <person name="Morin E."/>
            <person name="Kohler A."/>
            <person name="Barry K."/>
            <person name="LaButti K."/>
            <person name="Morin E."/>
            <person name="Salamov A."/>
            <person name="Lipzen A."/>
            <person name="Mereny Z."/>
            <person name="Hegedus B."/>
            <person name="Baldrian P."/>
            <person name="Stursova M."/>
            <person name="Weitz H."/>
            <person name="Taylor A."/>
            <person name="Grigoriev I.V."/>
            <person name="Nagy L.G."/>
            <person name="Martin F."/>
            <person name="Kauserud H."/>
        </authorList>
    </citation>
    <scope>NUCLEOTIDE SEQUENCE</scope>
    <source>
        <strain evidence="1">CBHHK182m</strain>
    </source>
</reference>
<protein>
    <submittedName>
        <fullName evidence="1">Uncharacterized protein</fullName>
    </submittedName>
</protein>
<evidence type="ECO:0000313" key="1">
    <source>
        <dbReference type="EMBL" id="KAJ7779611.1"/>
    </source>
</evidence>
<proteinExistence type="predicted"/>
<evidence type="ECO:0000313" key="2">
    <source>
        <dbReference type="Proteomes" id="UP001215598"/>
    </source>
</evidence>
<name>A0AAD7NXT0_9AGAR</name>
<dbReference type="EMBL" id="JARKIB010000005">
    <property type="protein sequence ID" value="KAJ7779611.1"/>
    <property type="molecule type" value="Genomic_DNA"/>
</dbReference>
<organism evidence="1 2">
    <name type="scientific">Mycena metata</name>
    <dbReference type="NCBI Taxonomy" id="1033252"/>
    <lineage>
        <taxon>Eukaryota</taxon>
        <taxon>Fungi</taxon>
        <taxon>Dikarya</taxon>
        <taxon>Basidiomycota</taxon>
        <taxon>Agaricomycotina</taxon>
        <taxon>Agaricomycetes</taxon>
        <taxon>Agaricomycetidae</taxon>
        <taxon>Agaricales</taxon>
        <taxon>Marasmiineae</taxon>
        <taxon>Mycenaceae</taxon>
        <taxon>Mycena</taxon>
    </lineage>
</organism>
<gene>
    <name evidence="1" type="ORF">B0H16DRAFT_723148</name>
</gene>